<feature type="region of interest" description="Disordered" evidence="1">
    <location>
        <begin position="779"/>
        <end position="799"/>
    </location>
</feature>
<evidence type="ECO:0000256" key="1">
    <source>
        <dbReference type="SAM" id="MobiDB-lite"/>
    </source>
</evidence>
<organism evidence="2">
    <name type="scientific">bioreactor metagenome</name>
    <dbReference type="NCBI Taxonomy" id="1076179"/>
    <lineage>
        <taxon>unclassified sequences</taxon>
        <taxon>metagenomes</taxon>
        <taxon>ecological metagenomes</taxon>
    </lineage>
</organism>
<accession>A0A644XY91</accession>
<comment type="caution">
    <text evidence="2">The sequence shown here is derived from an EMBL/GenBank/DDBJ whole genome shotgun (WGS) entry which is preliminary data.</text>
</comment>
<evidence type="ECO:0000313" key="2">
    <source>
        <dbReference type="EMBL" id="MPM19004.1"/>
    </source>
</evidence>
<reference evidence="2" key="1">
    <citation type="submission" date="2019-08" db="EMBL/GenBank/DDBJ databases">
        <authorList>
            <person name="Kucharzyk K."/>
            <person name="Murdoch R.W."/>
            <person name="Higgins S."/>
            <person name="Loffler F."/>
        </authorList>
    </citation>
    <scope>NUCLEOTIDE SEQUENCE</scope>
</reference>
<protein>
    <submittedName>
        <fullName evidence="2">Uncharacterized protein</fullName>
    </submittedName>
</protein>
<dbReference type="AlphaFoldDB" id="A0A644XY91"/>
<proteinExistence type="predicted"/>
<dbReference type="EMBL" id="VSSQ01003092">
    <property type="protein sequence ID" value="MPM19004.1"/>
    <property type="molecule type" value="Genomic_DNA"/>
</dbReference>
<name>A0A644XY91_9ZZZZ</name>
<dbReference type="Pfam" id="PF13385">
    <property type="entry name" value="Laminin_G_3"/>
    <property type="match status" value="1"/>
</dbReference>
<dbReference type="InterPro" id="IPR013320">
    <property type="entry name" value="ConA-like_dom_sf"/>
</dbReference>
<dbReference type="SUPFAM" id="SSF49899">
    <property type="entry name" value="Concanavalin A-like lectins/glucanases"/>
    <property type="match status" value="1"/>
</dbReference>
<gene>
    <name evidence="2" type="ORF">SDC9_65422</name>
</gene>
<sequence length="874" mass="96463">MKRLISLVLAISLCLSLAVITAPSASAYNYNPIPSQWSLFAQGLMNWFSDSYGQNITTLESNLNLPYTGRVTRMELEKAREYFNNWIITVFRTVDITPSVNGVYAAITYVPSDGIYRLIDNSTNQYIVDSLGRFPYSLAEDMAGDTPAQSIDTSVNTANKWVDPRQVSFDRVVVLSYDVLALAVQELNNRGVNCTLRKVKSDTLWAIVQNISALPMYSNSAGYVYVASAQSSATEIKYDYIDNSTNTTINDSQIIDVTDGILNIINENGEKKTLIIDSLNFDFSDKSYTVNAYDIVYDNDIYTYNYYTYNVSYTYNYTYITYIGSTAEYEAEEYALYYELPDGRSSADLTADEIAGMVLDFEIINYDIAYNDTQTMALYSFDGTWANKSAYTNYGLTWSNSSVTYLDSGTFGGAIYLDGANHSFNSNAAVGTAAFDAATNQFTLQFRLYVDQVGGNDYTYFGAEQRMYNNGWGSGGTSCIATLYQNKLYWGAKTGHSIYTSSSVIAPLSSGTWNEVCFTYINNAYRCYINGVLKSTNVGSVSGVVIENYGVNLAANPWNRSEETTSWNKPVSYYSLYASTLKWTGFTMAYNLTYYNGVSSGYSQGVNNTFQTDQTKNSGVRLDNVRFVNTCLYTASQYIPAAVPYETNLVLVLPNSSNLDDNTILVMSEIPVSGYRIGGVRPTFPAVGMVWLAVGANRITECQIFNGSIWESVEGRIWTGIRFIPLWSFDVVTLADMWDMSNAEDVAIAITTEYAFWNWWQVQWLDFRGWLTSNWTTGGSSGGGSVPSDPTSTSFPGGSDDSGNWSFLDLLTALKDGAWSITTGTVTVFFGGVTGVISSVVSVGDFFGAYNSGGSGGVDSIFGILDYGGADIWD</sequence>
<dbReference type="Gene3D" id="2.60.120.200">
    <property type="match status" value="1"/>
</dbReference>